<dbReference type="PANTHER" id="PTHR10742">
    <property type="entry name" value="FLAVIN MONOAMINE OXIDASE"/>
    <property type="match status" value="1"/>
</dbReference>
<dbReference type="SUPFAM" id="SSF51905">
    <property type="entry name" value="FAD/NAD(P)-binding domain"/>
    <property type="match status" value="1"/>
</dbReference>
<dbReference type="Gene3D" id="3.90.660.10">
    <property type="match status" value="1"/>
</dbReference>
<accession>A0A4S8LQI0</accession>
<dbReference type="Gene3D" id="1.10.405.10">
    <property type="entry name" value="Guanine Nucleotide Dissociation Inhibitor, domain 1"/>
    <property type="match status" value="1"/>
</dbReference>
<dbReference type="AlphaFoldDB" id="A0A4S8LQI0"/>
<dbReference type="GO" id="GO:0009063">
    <property type="term" value="P:amino acid catabolic process"/>
    <property type="evidence" value="ECO:0007669"/>
    <property type="project" value="TreeGrafter"/>
</dbReference>
<dbReference type="EMBL" id="ML179306">
    <property type="protein sequence ID" value="THU91420.1"/>
    <property type="molecule type" value="Genomic_DNA"/>
</dbReference>
<dbReference type="PANTHER" id="PTHR10742:SF342">
    <property type="entry name" value="AMINE OXIDASE"/>
    <property type="match status" value="1"/>
</dbReference>
<keyword evidence="3" id="KW-1185">Reference proteome</keyword>
<sequence length="615" mass="69948">MSSDFSSFQFDHDVFSHYARNIIQEYHDGIEPMLPAPMFTAFKARLNLLLADDITGKGVGIVGGGVGGLYAAMMLQSLGIDYEILEATKEVGGRLYTYRFDKKPGGHEYFDVGAMRFPETPMMKRTFHLFELLKNKNKISQIEYKFRSPNSTLLYNTILKQNGAPLEPTVWNYPFPEKLPEKYQRKTVPELVNYVVDPFVKALAKDIQTGGSEGWKMMMNYDKYSTRAYMLLEPTDPSLDPEGLLPYPSYLIDFLETFDKSTGWYDNAFTETVLEQMAFAWPLSTPGSEDIKWWCLDGGSQTLAYAMQEDLKNGQGGLKLNTDFHVSSIVLSDDETEVEVKSTRNQTKKYTHVITTTTLSCLRVMDLDRAKLDPAQCIALRELQYGAATKIGIQFKTQWWTDKNPQVKMPFGPIHGGQSYTDRSVRTVVYPSYGESSGEPSRVLMVNYAWTNDAVRLTGLISSSDPEARNILKDLVFRDLIAIHNLDPKEGYKFLEDQFVDWYPFSWVTASNTLGAYAFFGPGQFKNVYRYLTIPAAKGRLYFAGEAISPRHAWVVGALSASWRAVHQIICATYPEKKEDFYRLWGKNEDWNEDIILKHLALSVSVDDLKFPLVL</sequence>
<dbReference type="OrthoDB" id="7777654at2759"/>
<dbReference type="Proteomes" id="UP000297245">
    <property type="component" value="Unassembled WGS sequence"/>
</dbReference>
<dbReference type="Gene3D" id="1.10.10.1620">
    <property type="match status" value="1"/>
</dbReference>
<proteinExistence type="predicted"/>
<dbReference type="Pfam" id="PF01593">
    <property type="entry name" value="Amino_oxidase"/>
    <property type="match status" value="1"/>
</dbReference>
<dbReference type="Gene3D" id="3.50.50.60">
    <property type="entry name" value="FAD/NAD(P)-binding domain"/>
    <property type="match status" value="1"/>
</dbReference>
<dbReference type="SUPFAM" id="SSF54373">
    <property type="entry name" value="FAD-linked reductases, C-terminal domain"/>
    <property type="match status" value="1"/>
</dbReference>
<feature type="domain" description="Amine oxidase" evidence="1">
    <location>
        <begin position="67"/>
        <end position="570"/>
    </location>
</feature>
<dbReference type="InterPro" id="IPR036188">
    <property type="entry name" value="FAD/NAD-bd_sf"/>
</dbReference>
<reference evidence="2 3" key="1">
    <citation type="journal article" date="2019" name="Nat. Ecol. Evol.">
        <title>Megaphylogeny resolves global patterns of mushroom evolution.</title>
        <authorList>
            <person name="Varga T."/>
            <person name="Krizsan K."/>
            <person name="Foldi C."/>
            <person name="Dima B."/>
            <person name="Sanchez-Garcia M."/>
            <person name="Sanchez-Ramirez S."/>
            <person name="Szollosi G.J."/>
            <person name="Szarkandi J.G."/>
            <person name="Papp V."/>
            <person name="Albert L."/>
            <person name="Andreopoulos W."/>
            <person name="Angelini C."/>
            <person name="Antonin V."/>
            <person name="Barry K.W."/>
            <person name="Bougher N.L."/>
            <person name="Buchanan P."/>
            <person name="Buyck B."/>
            <person name="Bense V."/>
            <person name="Catcheside P."/>
            <person name="Chovatia M."/>
            <person name="Cooper J."/>
            <person name="Damon W."/>
            <person name="Desjardin D."/>
            <person name="Finy P."/>
            <person name="Geml J."/>
            <person name="Haridas S."/>
            <person name="Hughes K."/>
            <person name="Justo A."/>
            <person name="Karasinski D."/>
            <person name="Kautmanova I."/>
            <person name="Kiss B."/>
            <person name="Kocsube S."/>
            <person name="Kotiranta H."/>
            <person name="LaButti K.M."/>
            <person name="Lechner B.E."/>
            <person name="Liimatainen K."/>
            <person name="Lipzen A."/>
            <person name="Lukacs Z."/>
            <person name="Mihaltcheva S."/>
            <person name="Morgado L.N."/>
            <person name="Niskanen T."/>
            <person name="Noordeloos M.E."/>
            <person name="Ohm R.A."/>
            <person name="Ortiz-Santana B."/>
            <person name="Ovrebo C."/>
            <person name="Racz N."/>
            <person name="Riley R."/>
            <person name="Savchenko A."/>
            <person name="Shiryaev A."/>
            <person name="Soop K."/>
            <person name="Spirin V."/>
            <person name="Szebenyi C."/>
            <person name="Tomsovsky M."/>
            <person name="Tulloss R.E."/>
            <person name="Uehling J."/>
            <person name="Grigoriev I.V."/>
            <person name="Vagvolgyi C."/>
            <person name="Papp T."/>
            <person name="Martin F.M."/>
            <person name="Miettinen O."/>
            <person name="Hibbett D.S."/>
            <person name="Nagy L.G."/>
        </authorList>
    </citation>
    <scope>NUCLEOTIDE SEQUENCE [LARGE SCALE GENOMIC DNA]</scope>
    <source>
        <strain evidence="2 3">CBS 962.96</strain>
    </source>
</reference>
<evidence type="ECO:0000259" key="1">
    <source>
        <dbReference type="Pfam" id="PF01593"/>
    </source>
</evidence>
<dbReference type="InterPro" id="IPR002937">
    <property type="entry name" value="Amino_oxidase"/>
</dbReference>
<dbReference type="GO" id="GO:0001716">
    <property type="term" value="F:L-amino-acid oxidase activity"/>
    <property type="evidence" value="ECO:0007669"/>
    <property type="project" value="TreeGrafter"/>
</dbReference>
<name>A0A4S8LQI0_DENBC</name>
<organism evidence="2 3">
    <name type="scientific">Dendrothele bispora (strain CBS 962.96)</name>
    <dbReference type="NCBI Taxonomy" id="1314807"/>
    <lineage>
        <taxon>Eukaryota</taxon>
        <taxon>Fungi</taxon>
        <taxon>Dikarya</taxon>
        <taxon>Basidiomycota</taxon>
        <taxon>Agaricomycotina</taxon>
        <taxon>Agaricomycetes</taxon>
        <taxon>Agaricomycetidae</taxon>
        <taxon>Agaricales</taxon>
        <taxon>Agaricales incertae sedis</taxon>
        <taxon>Dendrothele</taxon>
    </lineage>
</organism>
<gene>
    <name evidence="2" type="ORF">K435DRAFT_674118</name>
</gene>
<protein>
    <submittedName>
        <fullName evidence="2">FAD/NAD(P)-binding domain-containing protein</fullName>
    </submittedName>
</protein>
<evidence type="ECO:0000313" key="3">
    <source>
        <dbReference type="Proteomes" id="UP000297245"/>
    </source>
</evidence>
<dbReference type="InterPro" id="IPR050281">
    <property type="entry name" value="Flavin_monoamine_oxidase"/>
</dbReference>
<evidence type="ECO:0000313" key="2">
    <source>
        <dbReference type="EMBL" id="THU91420.1"/>
    </source>
</evidence>